<dbReference type="Proteomes" id="UP000186914">
    <property type="component" value="Unassembled WGS sequence"/>
</dbReference>
<feature type="region of interest" description="Disordered" evidence="2">
    <location>
        <begin position="82"/>
        <end position="117"/>
    </location>
</feature>
<dbReference type="EMBL" id="FTNO01000001">
    <property type="protein sequence ID" value="SIQ88442.1"/>
    <property type="molecule type" value="Genomic_DNA"/>
</dbReference>
<reference evidence="4" key="1">
    <citation type="submission" date="2017-01" db="EMBL/GenBank/DDBJ databases">
        <authorList>
            <person name="Varghese N."/>
            <person name="Submissions S."/>
        </authorList>
    </citation>
    <scope>NUCLEOTIDE SEQUENCE [LARGE SCALE GENOMIC DNA]</scope>
    <source>
        <strain evidence="4">CGMCC 1.7737</strain>
    </source>
</reference>
<evidence type="ECO:0000256" key="1">
    <source>
        <dbReference type="SAM" id="Coils"/>
    </source>
</evidence>
<keyword evidence="4" id="KW-1185">Reference proteome</keyword>
<keyword evidence="1" id="KW-0175">Coiled coil</keyword>
<protein>
    <submittedName>
        <fullName evidence="3">Uncharacterized protein</fullName>
    </submittedName>
</protein>
<dbReference type="OrthoDB" id="376136at2157"/>
<gene>
    <name evidence="3" type="ORF">SAMN05421858_0690</name>
</gene>
<organism evidence="3 4">
    <name type="scientific">Haladaptatus litoreus</name>
    <dbReference type="NCBI Taxonomy" id="553468"/>
    <lineage>
        <taxon>Archaea</taxon>
        <taxon>Methanobacteriati</taxon>
        <taxon>Methanobacteriota</taxon>
        <taxon>Stenosarchaea group</taxon>
        <taxon>Halobacteria</taxon>
        <taxon>Halobacteriales</taxon>
        <taxon>Haladaptataceae</taxon>
        <taxon>Haladaptatus</taxon>
    </lineage>
</organism>
<dbReference type="RefSeq" id="WP_076427946.1">
    <property type="nucleotide sequence ID" value="NZ_FTNO01000001.1"/>
</dbReference>
<sequence length="117" mass="13328">MKHVDSDMVVETVRETIAVLRESQEAIREGRTAIHEARVELEARYERRKRQVEDIERAIELLRANGPDTDLQRLVTMLSLDRTSGNDVANGEHEPDSHRLLSARSTTAPLSHRDSSE</sequence>
<feature type="compositionally biased region" description="Basic and acidic residues" evidence="2">
    <location>
        <begin position="90"/>
        <end position="99"/>
    </location>
</feature>
<proteinExistence type="predicted"/>
<evidence type="ECO:0000313" key="4">
    <source>
        <dbReference type="Proteomes" id="UP000186914"/>
    </source>
</evidence>
<evidence type="ECO:0000313" key="3">
    <source>
        <dbReference type="EMBL" id="SIQ88442.1"/>
    </source>
</evidence>
<feature type="coiled-coil region" evidence="1">
    <location>
        <begin position="38"/>
        <end position="65"/>
    </location>
</feature>
<evidence type="ECO:0000256" key="2">
    <source>
        <dbReference type="SAM" id="MobiDB-lite"/>
    </source>
</evidence>
<dbReference type="AlphaFoldDB" id="A0A1N6WEI9"/>
<name>A0A1N6WEI9_9EURY</name>
<accession>A0A1N6WEI9</accession>